<keyword evidence="2" id="KW-1185">Reference proteome</keyword>
<gene>
    <name evidence="1" type="ORF">SAMN02745195_01453</name>
</gene>
<dbReference type="EMBL" id="FQUR01000011">
    <property type="protein sequence ID" value="SHE92485.1"/>
    <property type="molecule type" value="Genomic_DNA"/>
</dbReference>
<sequence length="77" mass="9059">MKIHKNDCLKILKEFFKGKDNIVIAFLFGSVAKGKKQRNQILILQYTLNNMMKSLFILYGTNWKICLKEMLTLLFCI</sequence>
<name>A0A1M4XG61_9THEO</name>
<organism evidence="1 2">
    <name type="scientific">Thermoanaerobacter uzonensis DSM 18761</name>
    <dbReference type="NCBI Taxonomy" id="1123369"/>
    <lineage>
        <taxon>Bacteria</taxon>
        <taxon>Bacillati</taxon>
        <taxon>Bacillota</taxon>
        <taxon>Clostridia</taxon>
        <taxon>Thermoanaerobacterales</taxon>
        <taxon>Thermoanaerobacteraceae</taxon>
        <taxon>Thermoanaerobacter</taxon>
    </lineage>
</organism>
<evidence type="ECO:0000313" key="1">
    <source>
        <dbReference type="EMBL" id="SHE92485.1"/>
    </source>
</evidence>
<dbReference type="AlphaFoldDB" id="A0A1M4XG61"/>
<accession>A0A1M4XG61</accession>
<dbReference type="RefSeq" id="WP_234949245.1">
    <property type="nucleotide sequence ID" value="NZ_FQUR01000011.1"/>
</dbReference>
<protein>
    <recommendedName>
        <fullName evidence="3">Polymerase beta nucleotidyltransferase domain-containing protein</fullName>
    </recommendedName>
</protein>
<proteinExistence type="predicted"/>
<dbReference type="Proteomes" id="UP000184127">
    <property type="component" value="Unassembled WGS sequence"/>
</dbReference>
<evidence type="ECO:0000313" key="2">
    <source>
        <dbReference type="Proteomes" id="UP000184127"/>
    </source>
</evidence>
<evidence type="ECO:0008006" key="3">
    <source>
        <dbReference type="Google" id="ProtNLM"/>
    </source>
</evidence>
<reference evidence="2" key="1">
    <citation type="submission" date="2016-11" db="EMBL/GenBank/DDBJ databases">
        <authorList>
            <person name="Varghese N."/>
            <person name="Submissions S."/>
        </authorList>
    </citation>
    <scope>NUCLEOTIDE SEQUENCE [LARGE SCALE GENOMIC DNA]</scope>
    <source>
        <strain evidence="2">DSM 18761</strain>
    </source>
</reference>